<organism evidence="2 3">
    <name type="scientific">Dibothriocephalus latus</name>
    <name type="common">Fish tapeworm</name>
    <name type="synonym">Diphyllobothrium latum</name>
    <dbReference type="NCBI Taxonomy" id="60516"/>
    <lineage>
        <taxon>Eukaryota</taxon>
        <taxon>Metazoa</taxon>
        <taxon>Spiralia</taxon>
        <taxon>Lophotrochozoa</taxon>
        <taxon>Platyhelminthes</taxon>
        <taxon>Cestoda</taxon>
        <taxon>Eucestoda</taxon>
        <taxon>Diphyllobothriidea</taxon>
        <taxon>Diphyllobothriidae</taxon>
        <taxon>Dibothriocephalus</taxon>
    </lineage>
</organism>
<feature type="compositionally biased region" description="Polar residues" evidence="1">
    <location>
        <begin position="108"/>
        <end position="119"/>
    </location>
</feature>
<feature type="compositionally biased region" description="Acidic residues" evidence="1">
    <location>
        <begin position="229"/>
        <end position="248"/>
    </location>
</feature>
<accession>A0A3P7N775</accession>
<feature type="compositionally biased region" description="Basic and acidic residues" evidence="1">
    <location>
        <begin position="1"/>
        <end position="13"/>
    </location>
</feature>
<evidence type="ECO:0000313" key="3">
    <source>
        <dbReference type="Proteomes" id="UP000281553"/>
    </source>
</evidence>
<feature type="compositionally biased region" description="Low complexity" evidence="1">
    <location>
        <begin position="281"/>
        <end position="290"/>
    </location>
</feature>
<evidence type="ECO:0000313" key="2">
    <source>
        <dbReference type="EMBL" id="VDN38414.1"/>
    </source>
</evidence>
<feature type="compositionally biased region" description="Basic and acidic residues" evidence="1">
    <location>
        <begin position="249"/>
        <end position="259"/>
    </location>
</feature>
<dbReference type="Proteomes" id="UP000281553">
    <property type="component" value="Unassembled WGS sequence"/>
</dbReference>
<sequence length="306" mass="34588">MLAERNCHSCTEHRSRHRRQQQRDWLPPPGLEFSVDEISRELVKLGVSETSPSRLIAIKRDLDELIRQDLEMARSQSSFESSAPHYPHRHRQALTSSGSTASADTGTCDKNSSNINRSSCRQHRPSTRPDAEGDFPSSRNSAPPYEHSHRGHDQRPHHHHHHHHRQQQPVETGHPDGQSKFKFHSPLQSASLESLESRLDYQSWSSQSSTVIADESLNDLLSETIYVQDDDDDYEEELNEGEDAVEGEEEKRGTEEARSVDFEEKAVNEVLGGYQLLTGTTSTLSSHDLSPVSAPPSPREGWLRLP</sequence>
<dbReference type="AlphaFoldDB" id="A0A3P7N775"/>
<evidence type="ECO:0000256" key="1">
    <source>
        <dbReference type="SAM" id="MobiDB-lite"/>
    </source>
</evidence>
<feature type="region of interest" description="Disordered" evidence="1">
    <location>
        <begin position="1"/>
        <end position="29"/>
    </location>
</feature>
<gene>
    <name evidence="2" type="ORF">DILT_LOCUS17594</name>
</gene>
<keyword evidence="3" id="KW-1185">Reference proteome</keyword>
<feature type="compositionally biased region" description="Low complexity" evidence="1">
    <location>
        <begin position="95"/>
        <end position="106"/>
    </location>
</feature>
<dbReference type="EMBL" id="UYRU01093061">
    <property type="protein sequence ID" value="VDN38414.1"/>
    <property type="molecule type" value="Genomic_DNA"/>
</dbReference>
<feature type="region of interest" description="Disordered" evidence="1">
    <location>
        <begin position="281"/>
        <end position="306"/>
    </location>
</feature>
<reference evidence="2 3" key="1">
    <citation type="submission" date="2018-11" db="EMBL/GenBank/DDBJ databases">
        <authorList>
            <consortium name="Pathogen Informatics"/>
        </authorList>
    </citation>
    <scope>NUCLEOTIDE SEQUENCE [LARGE SCALE GENOMIC DNA]</scope>
</reference>
<protein>
    <submittedName>
        <fullName evidence="2">Uncharacterized protein</fullName>
    </submittedName>
</protein>
<name>A0A3P7N775_DIBLA</name>
<proteinExistence type="predicted"/>
<feature type="region of interest" description="Disordered" evidence="1">
    <location>
        <begin position="229"/>
        <end position="259"/>
    </location>
</feature>
<dbReference type="OrthoDB" id="6249294at2759"/>
<feature type="compositionally biased region" description="Basic residues" evidence="1">
    <location>
        <begin position="155"/>
        <end position="166"/>
    </location>
</feature>
<feature type="region of interest" description="Disordered" evidence="1">
    <location>
        <begin position="76"/>
        <end position="182"/>
    </location>
</feature>